<feature type="region of interest" description="Disordered" evidence="1">
    <location>
        <begin position="63"/>
        <end position="106"/>
    </location>
</feature>
<feature type="region of interest" description="Disordered" evidence="1">
    <location>
        <begin position="136"/>
        <end position="177"/>
    </location>
</feature>
<feature type="transmembrane region" description="Helical" evidence="2">
    <location>
        <begin position="801"/>
        <end position="825"/>
    </location>
</feature>
<feature type="domain" description="SEA" evidence="3">
    <location>
        <begin position="671"/>
        <end position="784"/>
    </location>
</feature>
<accession>A0A182DZS8</accession>
<sequence>MSIRKTALRIKKFVQSVSAGDKLGDKSGKEERLKKMRSEILIYSLVSLLSAIAQNVESENSTVEEATSSLSPSSLPVPLKSNSKSETHEQNSATQTTASRKKGFSIPQIKRARELGAPNFSIFDQESTLPFITETDRSSTTEVQSDHPKYQNVTHEEKRDNYETKKTSTSGSTEIPKVSSMIESTRISDDKIDIITKMSEHIGNEDGTLPPEIMAEDPFATTTNEATVSTLLPSQENTPLNPLFTSSFLNNSDVMLSEEADADQTSAFDRIFDTDAKEKIFSTIASSEEPEQETVITGTTNGIQEMLQETKVTVSEEQDTTVASETIIMETVPDISRTSTANIVTSVEQKTEIPMFRSMASHTFSTGGDEQREFPLFAVTESVPIETISSIILPESVFHSSSSQESDDAFVTESRNTASAEIEEHKSEVPNISITSTELPLTTSTTNEFSSDKSHENEDDEHVHDDENLFVGDKTLFNQDGIVKHDFSVMHLASRFTTPPSETSEENFGVPGFSRIERLGPEATEEIQQTEIDDATSTIQSSLNTESEVRAGIPDDLTKHSQERHDDEHISTERPQTTWNSFEESDEIKDISMVDDSVYSQTDIEEATLRPTTDERKLEPESIPQPEPTPEPVPFPESEVFESAKTSPKPVTSFEPKAEPEIITESEVKNGGYKTPFSFRITSIDYIPEFGDPSSGKYKKLRDQLLPDLEEIFGSIFGHIYEGVHLVSFLKGSVMVDGIVYTSTKPDDLEQSATELEKQITAKNSQIGGNDVDPRSIVLDGYVSKNYVERIHEGYTSDNTYSYIVGSAIGISILAILLIAFIVIASRKTDYPFMNNRRTNGTLKFKEENIAMAESNRSMWPNGTSPVNLMAYGNDRVTRGGTTSNTQPPMVMIGSQMTAMNTHAAARTMQPGA</sequence>
<dbReference type="OrthoDB" id="5848610at2759"/>
<evidence type="ECO:0000256" key="2">
    <source>
        <dbReference type="SAM" id="Phobius"/>
    </source>
</evidence>
<feature type="compositionally biased region" description="Basic and acidic residues" evidence="1">
    <location>
        <begin position="556"/>
        <end position="572"/>
    </location>
</feature>
<feature type="compositionally biased region" description="Basic and acidic residues" evidence="1">
    <location>
        <begin position="136"/>
        <end position="166"/>
    </location>
</feature>
<gene>
    <name evidence="4" type="ORF">NOO_LOCUS1195</name>
</gene>
<keyword evidence="2" id="KW-0812">Transmembrane</keyword>
<keyword evidence="5" id="KW-1185">Reference proteome</keyword>
<dbReference type="SUPFAM" id="SSF82671">
    <property type="entry name" value="SEA domain"/>
    <property type="match status" value="1"/>
</dbReference>
<feature type="compositionally biased region" description="Pro residues" evidence="1">
    <location>
        <begin position="623"/>
        <end position="635"/>
    </location>
</feature>
<protein>
    <submittedName>
        <fullName evidence="6">SEA domain-containing protein</fullName>
    </submittedName>
</protein>
<evidence type="ECO:0000313" key="5">
    <source>
        <dbReference type="Proteomes" id="UP000271087"/>
    </source>
</evidence>
<reference evidence="4 5" key="2">
    <citation type="submission" date="2018-08" db="EMBL/GenBank/DDBJ databases">
        <authorList>
            <person name="Laetsch R D."/>
            <person name="Stevens L."/>
            <person name="Kumar S."/>
            <person name="Blaxter L. M."/>
        </authorList>
    </citation>
    <scope>NUCLEOTIDE SEQUENCE [LARGE SCALE GENOMIC DNA]</scope>
</reference>
<evidence type="ECO:0000313" key="4">
    <source>
        <dbReference type="EMBL" id="VDK63662.1"/>
    </source>
</evidence>
<feature type="compositionally biased region" description="Low complexity" evidence="1">
    <location>
        <begin position="68"/>
        <end position="82"/>
    </location>
</feature>
<dbReference type="InterPro" id="IPR036364">
    <property type="entry name" value="SEA_dom_sf"/>
</dbReference>
<feature type="compositionally biased region" description="Basic and acidic residues" evidence="1">
    <location>
        <begin position="450"/>
        <end position="463"/>
    </location>
</feature>
<keyword evidence="2" id="KW-1133">Transmembrane helix</keyword>
<dbReference type="WBParaSite" id="nOo.2.0.1.t01195-RA">
    <property type="protein sequence ID" value="nOo.2.0.1.t01195-RA"/>
    <property type="gene ID" value="nOo.2.0.1.g01195"/>
</dbReference>
<dbReference type="InterPro" id="IPR000082">
    <property type="entry name" value="SEA_dom"/>
</dbReference>
<feature type="compositionally biased region" description="Polar residues" evidence="1">
    <location>
        <begin position="573"/>
        <end position="582"/>
    </location>
</feature>
<proteinExistence type="predicted"/>
<dbReference type="AlphaFoldDB" id="A0A182DZS8"/>
<dbReference type="PROSITE" id="PS50024">
    <property type="entry name" value="SEA"/>
    <property type="match status" value="1"/>
</dbReference>
<dbReference type="EMBL" id="UYRW01000143">
    <property type="protein sequence ID" value="VDK63662.1"/>
    <property type="molecule type" value="Genomic_DNA"/>
</dbReference>
<evidence type="ECO:0000256" key="1">
    <source>
        <dbReference type="SAM" id="MobiDB-lite"/>
    </source>
</evidence>
<dbReference type="Gene3D" id="3.30.70.960">
    <property type="entry name" value="SEA domain"/>
    <property type="match status" value="1"/>
</dbReference>
<dbReference type="Proteomes" id="UP000271087">
    <property type="component" value="Unassembled WGS sequence"/>
</dbReference>
<reference evidence="6" key="1">
    <citation type="submission" date="2016-06" db="UniProtKB">
        <authorList>
            <consortium name="WormBaseParasite"/>
        </authorList>
    </citation>
    <scope>IDENTIFICATION</scope>
</reference>
<evidence type="ECO:0000259" key="3">
    <source>
        <dbReference type="PROSITE" id="PS50024"/>
    </source>
</evidence>
<feature type="region of interest" description="Disordered" evidence="1">
    <location>
        <begin position="532"/>
        <end position="663"/>
    </location>
</feature>
<keyword evidence="2" id="KW-0472">Membrane</keyword>
<organism evidence="6">
    <name type="scientific">Onchocerca ochengi</name>
    <name type="common">Filarial nematode worm</name>
    <dbReference type="NCBI Taxonomy" id="42157"/>
    <lineage>
        <taxon>Eukaryota</taxon>
        <taxon>Metazoa</taxon>
        <taxon>Ecdysozoa</taxon>
        <taxon>Nematoda</taxon>
        <taxon>Chromadorea</taxon>
        <taxon>Rhabditida</taxon>
        <taxon>Spirurina</taxon>
        <taxon>Spiruromorpha</taxon>
        <taxon>Filarioidea</taxon>
        <taxon>Onchocercidae</taxon>
        <taxon>Onchocerca</taxon>
    </lineage>
</organism>
<feature type="compositionally biased region" description="Polar residues" evidence="1">
    <location>
        <begin position="532"/>
        <end position="546"/>
    </location>
</feature>
<feature type="region of interest" description="Disordered" evidence="1">
    <location>
        <begin position="439"/>
        <end position="463"/>
    </location>
</feature>
<name>A0A182DZS8_ONCOC</name>
<dbReference type="Pfam" id="PF01390">
    <property type="entry name" value="SEA"/>
    <property type="match status" value="1"/>
</dbReference>
<dbReference type="STRING" id="42157.A0A182DZS8"/>
<evidence type="ECO:0000313" key="6">
    <source>
        <dbReference type="WBParaSite" id="nOo.2.0.1.t01195-RA"/>
    </source>
</evidence>